<feature type="non-terminal residue" evidence="1">
    <location>
        <position position="39"/>
    </location>
</feature>
<organism evidence="1 2">
    <name type="scientific">Trifolium medium</name>
    <dbReference type="NCBI Taxonomy" id="97028"/>
    <lineage>
        <taxon>Eukaryota</taxon>
        <taxon>Viridiplantae</taxon>
        <taxon>Streptophyta</taxon>
        <taxon>Embryophyta</taxon>
        <taxon>Tracheophyta</taxon>
        <taxon>Spermatophyta</taxon>
        <taxon>Magnoliopsida</taxon>
        <taxon>eudicotyledons</taxon>
        <taxon>Gunneridae</taxon>
        <taxon>Pentapetalae</taxon>
        <taxon>rosids</taxon>
        <taxon>fabids</taxon>
        <taxon>Fabales</taxon>
        <taxon>Fabaceae</taxon>
        <taxon>Papilionoideae</taxon>
        <taxon>50 kb inversion clade</taxon>
        <taxon>NPAAA clade</taxon>
        <taxon>Hologalegina</taxon>
        <taxon>IRL clade</taxon>
        <taxon>Trifolieae</taxon>
        <taxon>Trifolium</taxon>
    </lineage>
</organism>
<proteinExistence type="predicted"/>
<evidence type="ECO:0000313" key="1">
    <source>
        <dbReference type="EMBL" id="MCI34236.1"/>
    </source>
</evidence>
<dbReference type="AlphaFoldDB" id="A0A392REH7"/>
<protein>
    <submittedName>
        <fullName evidence="1">Uncharacterized protein</fullName>
    </submittedName>
</protein>
<dbReference type="EMBL" id="LXQA010211855">
    <property type="protein sequence ID" value="MCI34236.1"/>
    <property type="molecule type" value="Genomic_DNA"/>
</dbReference>
<keyword evidence="2" id="KW-1185">Reference proteome</keyword>
<accession>A0A392REH7</accession>
<reference evidence="1 2" key="1">
    <citation type="journal article" date="2018" name="Front. Plant Sci.">
        <title>Red Clover (Trifolium pratense) and Zigzag Clover (T. medium) - A Picture of Genomic Similarities and Differences.</title>
        <authorList>
            <person name="Dluhosova J."/>
            <person name="Istvanek J."/>
            <person name="Nedelnik J."/>
            <person name="Repkova J."/>
        </authorList>
    </citation>
    <scope>NUCLEOTIDE SEQUENCE [LARGE SCALE GENOMIC DNA]</scope>
    <source>
        <strain evidence="2">cv. 10/8</strain>
        <tissue evidence="1">Leaf</tissue>
    </source>
</reference>
<dbReference type="Proteomes" id="UP000265520">
    <property type="component" value="Unassembled WGS sequence"/>
</dbReference>
<comment type="caution">
    <text evidence="1">The sequence shown here is derived from an EMBL/GenBank/DDBJ whole genome shotgun (WGS) entry which is preliminary data.</text>
</comment>
<name>A0A392REH7_9FABA</name>
<sequence length="39" mass="4284">MQRVGFPISNKFKSLYRVSATSGTVKPGFPIVKTDLEIA</sequence>
<evidence type="ECO:0000313" key="2">
    <source>
        <dbReference type="Proteomes" id="UP000265520"/>
    </source>
</evidence>